<evidence type="ECO:0000259" key="2">
    <source>
        <dbReference type="Pfam" id="PF01048"/>
    </source>
</evidence>
<dbReference type="SMART" id="SM00028">
    <property type="entry name" value="TPR"/>
    <property type="match status" value="6"/>
</dbReference>
<proteinExistence type="predicted"/>
<dbReference type="Gene3D" id="3.40.50.1580">
    <property type="entry name" value="Nucleoside phosphorylase domain"/>
    <property type="match status" value="1"/>
</dbReference>
<accession>A0A0U1LZE1</accession>
<dbReference type="InterPro" id="IPR011990">
    <property type="entry name" value="TPR-like_helical_dom_sf"/>
</dbReference>
<dbReference type="AlphaFoldDB" id="A0A0U1LZE1"/>
<dbReference type="GO" id="GO:0009116">
    <property type="term" value="P:nucleoside metabolic process"/>
    <property type="evidence" value="ECO:0007669"/>
    <property type="project" value="InterPro"/>
</dbReference>
<dbReference type="STRING" id="28573.A0A0U1LZE1"/>
<reference evidence="3 4" key="1">
    <citation type="submission" date="2015-04" db="EMBL/GenBank/DDBJ databases">
        <authorList>
            <person name="Syromyatnikov M.Y."/>
            <person name="Popov V.N."/>
        </authorList>
    </citation>
    <scope>NUCLEOTIDE SEQUENCE [LARGE SCALE GENOMIC DNA]</scope>
    <source>
        <strain evidence="3">WF-38-12</strain>
    </source>
</reference>
<sequence length="1172" mass="131187">MSHLCRPQSRDGFEVAIICALPIERNAVEALLEVDYETDGFSYGKAAGDLNTYTTGRLGNQHVVLAYMPGTGTISSTAVAANLRSSFENIKMGIVVGICGGVPKTAAGMEILLGDVIISTSVIHIDFGRLYPHKFIRKKEVEDTLGRASPEIRAFIGKMSGYLMSERLKVKTSAYSAEICSRKEFLKSAYPGPEKDHLYRADCLHKHWTQGYCPICDICNNPGDEVCEEALKASCTELGCSETQLVERGRLQKAIGMDLHETQHSTIKMQDARKVCIHFGRMACSNQVMKSAHDRDWIAAEEGVIGFEMESAGTWDYVPTVVIKSVCDYADSHKDKQWQAYAATTAAACTKAVLEAWRSVDKPVRYLVNQEHLGSNPPIYPVHWTVTRSANPIFTGRNAILNELESIVCDAVKGSSPQNQCWIVLCGMGGQGKSEICLQLVNRVRQSFWGVFWVDISTESLAESGFVDIANRLHITVQRWEDARQGLANIKEPWLLVLDNADNPDIDYLQYFPTGTSGVVILTSRNIECRQYATRKFIDLQGLPDPEACELLLRAAGMPVDGHRAFEHDVYVVARLLRSHPLALIQAGSYMSRGHCNMKEYPHVFDRQRKRLLEFRPSQARSRYGDVYATFEASAAILKSMDGENASDALEFLPVLASCSPNRLPTPLFEAAWKGAQTVSDTGEDDLTSLTPWHVAHLPAVVPVDDDISWDKFRLVEAINLLKAFSLVSTDTSEGFLSVSMHHLVHAWARDRLHTKLQHQYWVVSGCLFAISRQDSILWQNHNRQLQPHLQSLVSWRISEMFKNEPQLMICRILMNCGWLLQDMRDDAKVFELMDNLCTYLGLDQVTVDRRWLNVYNLYARTLHFNGKAKAAAPLLEQVVKIQEQMLAETHPDRLASQHTLAGAYRANGQTREAISLLEQVVKIREQILPEDHPDRLASQHALAIVYQANGQIKKGVLLLEQSVKIQKQILAEDHPSRLALQHTLAGAYRVNGQIKEAVSLLEHVVKIREQALAEDHPHRLASQHELARAYGDDGQVKEAVSLLEHVVKIREKLAEYHPDRLASRHALAVAYKANKQTKQAISLLEQVVTIKEQMLAENHPSRLASQYALALAYEANGQAKEAISLLEHIVTIRERTLAEDHPDRIASWNALAGAYKANGQVNEVTSTLEKT</sequence>
<evidence type="ECO:0000259" key="1">
    <source>
        <dbReference type="Pfam" id="PF00931"/>
    </source>
</evidence>
<dbReference type="Proteomes" id="UP000054383">
    <property type="component" value="Unassembled WGS sequence"/>
</dbReference>
<dbReference type="InterPro" id="IPR027417">
    <property type="entry name" value="P-loop_NTPase"/>
</dbReference>
<dbReference type="InterPro" id="IPR035994">
    <property type="entry name" value="Nucleoside_phosphorylase_sf"/>
</dbReference>
<organism evidence="3 4">
    <name type="scientific">Talaromyces islandicus</name>
    <name type="common">Penicillium islandicum</name>
    <dbReference type="NCBI Taxonomy" id="28573"/>
    <lineage>
        <taxon>Eukaryota</taxon>
        <taxon>Fungi</taxon>
        <taxon>Dikarya</taxon>
        <taxon>Ascomycota</taxon>
        <taxon>Pezizomycotina</taxon>
        <taxon>Eurotiomycetes</taxon>
        <taxon>Eurotiomycetidae</taxon>
        <taxon>Eurotiales</taxon>
        <taxon>Trichocomaceae</taxon>
        <taxon>Talaromyces</taxon>
        <taxon>Talaromyces sect. Islandici</taxon>
    </lineage>
</organism>
<dbReference type="InterPro" id="IPR053137">
    <property type="entry name" value="NLR-like"/>
</dbReference>
<dbReference type="PANTHER" id="PTHR46082:SF6">
    <property type="entry name" value="AAA+ ATPASE DOMAIN-CONTAINING PROTEIN-RELATED"/>
    <property type="match status" value="1"/>
</dbReference>
<dbReference type="Gene3D" id="3.40.50.300">
    <property type="entry name" value="P-loop containing nucleotide triphosphate hydrolases"/>
    <property type="match status" value="1"/>
</dbReference>
<dbReference type="InterPro" id="IPR000845">
    <property type="entry name" value="Nucleoside_phosphorylase_d"/>
</dbReference>
<gene>
    <name evidence="3" type="ORF">PISL3812_05284</name>
</gene>
<dbReference type="OMA" id="MAYCANG"/>
<evidence type="ECO:0000313" key="3">
    <source>
        <dbReference type="EMBL" id="CRG88256.1"/>
    </source>
</evidence>
<dbReference type="Pfam" id="PF13374">
    <property type="entry name" value="TPR_10"/>
    <property type="match status" value="1"/>
</dbReference>
<dbReference type="GO" id="GO:0003824">
    <property type="term" value="F:catalytic activity"/>
    <property type="evidence" value="ECO:0007669"/>
    <property type="project" value="InterPro"/>
</dbReference>
<dbReference type="PANTHER" id="PTHR46082">
    <property type="entry name" value="ATP/GTP-BINDING PROTEIN-RELATED"/>
    <property type="match status" value="1"/>
</dbReference>
<dbReference type="EMBL" id="CVMT01000004">
    <property type="protein sequence ID" value="CRG88256.1"/>
    <property type="molecule type" value="Genomic_DNA"/>
</dbReference>
<keyword evidence="4" id="KW-1185">Reference proteome</keyword>
<dbReference type="Pfam" id="PF00931">
    <property type="entry name" value="NB-ARC"/>
    <property type="match status" value="1"/>
</dbReference>
<evidence type="ECO:0000313" key="4">
    <source>
        <dbReference type="Proteomes" id="UP000054383"/>
    </source>
</evidence>
<feature type="domain" description="NB-ARC" evidence="1">
    <location>
        <begin position="416"/>
        <end position="555"/>
    </location>
</feature>
<dbReference type="SUPFAM" id="SSF48452">
    <property type="entry name" value="TPR-like"/>
    <property type="match status" value="3"/>
</dbReference>
<name>A0A0U1LZE1_TALIS</name>
<dbReference type="SUPFAM" id="SSF52540">
    <property type="entry name" value="P-loop containing nucleoside triphosphate hydrolases"/>
    <property type="match status" value="1"/>
</dbReference>
<dbReference type="SUPFAM" id="SSF53167">
    <property type="entry name" value="Purine and uridine phosphorylases"/>
    <property type="match status" value="1"/>
</dbReference>
<dbReference type="InterPro" id="IPR002182">
    <property type="entry name" value="NB-ARC"/>
</dbReference>
<protein>
    <submittedName>
        <fullName evidence="3">Nephrocystin-3</fullName>
    </submittedName>
</protein>
<dbReference type="Pfam" id="PF01048">
    <property type="entry name" value="PNP_UDP_1"/>
    <property type="match status" value="1"/>
</dbReference>
<dbReference type="GO" id="GO:0043531">
    <property type="term" value="F:ADP binding"/>
    <property type="evidence" value="ECO:0007669"/>
    <property type="project" value="InterPro"/>
</dbReference>
<feature type="domain" description="Nucleoside phosphorylase" evidence="2">
    <location>
        <begin position="15"/>
        <end position="137"/>
    </location>
</feature>
<dbReference type="InterPro" id="IPR019734">
    <property type="entry name" value="TPR_rpt"/>
</dbReference>
<dbReference type="Gene3D" id="1.25.40.10">
    <property type="entry name" value="Tetratricopeptide repeat domain"/>
    <property type="match status" value="2"/>
</dbReference>
<dbReference type="Pfam" id="PF13424">
    <property type="entry name" value="TPR_12"/>
    <property type="match status" value="3"/>
</dbReference>
<dbReference type="OrthoDB" id="4226305at2759"/>